<dbReference type="OrthoDB" id="5877598at2759"/>
<dbReference type="CDD" id="cd18808">
    <property type="entry name" value="SF1_C_Upf1"/>
    <property type="match status" value="1"/>
</dbReference>
<dbReference type="InterPro" id="IPR047187">
    <property type="entry name" value="SF1_C_Upf1"/>
</dbReference>
<keyword evidence="8" id="KW-1185">Reference proteome</keyword>
<evidence type="ECO:0000256" key="2">
    <source>
        <dbReference type="ARBA" id="ARBA00022801"/>
    </source>
</evidence>
<dbReference type="InterPro" id="IPR027417">
    <property type="entry name" value="P-loop_NTPase"/>
</dbReference>
<evidence type="ECO:0000313" key="7">
    <source>
        <dbReference type="EMBL" id="VDK49907.1"/>
    </source>
</evidence>
<organism evidence="9">
    <name type="scientific">Anisakis simplex</name>
    <name type="common">Herring worm</name>
    <dbReference type="NCBI Taxonomy" id="6269"/>
    <lineage>
        <taxon>Eukaryota</taxon>
        <taxon>Metazoa</taxon>
        <taxon>Ecdysozoa</taxon>
        <taxon>Nematoda</taxon>
        <taxon>Chromadorea</taxon>
        <taxon>Rhabditida</taxon>
        <taxon>Spirurina</taxon>
        <taxon>Ascaridomorpha</taxon>
        <taxon>Ascaridoidea</taxon>
        <taxon>Anisakidae</taxon>
        <taxon>Anisakis</taxon>
        <taxon>Anisakis simplex complex</taxon>
    </lineage>
</organism>
<dbReference type="PANTHER" id="PTHR43788">
    <property type="entry name" value="DNA2/NAM7 HELICASE FAMILY MEMBER"/>
    <property type="match status" value="1"/>
</dbReference>
<name>A0A0M3JZX3_ANISI</name>
<dbReference type="PANTHER" id="PTHR43788:SF16">
    <property type="entry name" value="HELICASE WITH ZINC FINGER 2"/>
    <property type="match status" value="1"/>
</dbReference>
<dbReference type="InterPro" id="IPR050534">
    <property type="entry name" value="Coronavir_polyprotein_1ab"/>
</dbReference>
<feature type="domain" description="DNA2/NAM7 helicase-like C-terminal" evidence="6">
    <location>
        <begin position="861"/>
        <end position="1037"/>
    </location>
</feature>
<evidence type="ECO:0000313" key="8">
    <source>
        <dbReference type="Proteomes" id="UP000267096"/>
    </source>
</evidence>
<keyword evidence="2" id="KW-0378">Hydrolase</keyword>
<sequence>MSERLSQSQTPSHDNHHDESQEQPVEDILAIPRRTLNFFTRRLQTLTNVLPFPSITNITLSLPRRLRSLPSTTTPQPVSPPPPTMQTLSLSERLASLHITASSEQPFFVEASQLSQSVPTDGSEQVPISPQPSTLTQELPPAIPSTSQPSLHPVIQAYKPPCQPITLLSDSTSSSVISLGNDVFLPEPVTYIVSQCLTNQVVLVIEPSQSRHILDQAPALLQFTDYTQFYYDGHNCGTGFNKFNVYPFSLFEVLVYAPLIIHHRQAPVQTFHPQIILQNLCADRIRANAAAQFAVPFERQPSIMSILSLTQHANVKAGDRRNLKSQPRILLQYVGRHAEKTQTVPHYLVDSFTSRPLEGDVVHAHYVHAPQLAQIAINYVLPPGYPFDSNNHFVTRDFADTVLICISPADPTHPALQLDPFSRIRADDQDQLLRICRNYEDILLATAIFIRNRIIHAMSNSAYVGTSYTLHDNILAVSVPAINDPRIMSLRVRFWEPDVRMHIIPSIYRQQDKRHPPVSAVIQDIQLDPDMNMKATIVLRDADVQKLCRLITQAGEELVIEPDSTRTGLESRIDYLRYRYISTMLQSTTAPQCSHILRLLLGIPRQLSYTPNTSPLTNLTLTDEQCSVIQHLKGNCPILFQQAPAGTGKTFVISAFIQEHMQTVPLAITFLAATTNMAVSNMAQAILKLVPQLAHTEFLYMQSLTDERLTRSDDSLWAPYRMPELMSRLVDLQYFRDDQLQFARDYVNNRIAHDGTGCHEHKALDLVLQTKTVRLICGTIAILEQFLSSLEDYIERCIIDGAGFVPEVQLLTLVSGMPNLQQVFLTGDLHQLPAYKANIPDKLLKYGCDSAIASVARRNVIPMFSLNISYRSHPFLTFCLSETVYNGQLRPGVSADDRSLLTHSDFPLPIPSIPLALIHISSSDVINTRRSRYNRGQENAAIHIANRLTLTIDSHKITVLCFYLASRDYIRSQLDGTSINCHTVDSFQGKENDVIILVTTRSYDYCATDDQVKFFADPQRITVALSRARHGLFIIADFPMLLKYGIWQKYLRLATQETPIVNSRYVAAIFNDVHRNHRNLLVDAHGKPFLPLDTFFINRKWHQY</sequence>
<evidence type="ECO:0000256" key="5">
    <source>
        <dbReference type="SAM" id="MobiDB-lite"/>
    </source>
</evidence>
<dbReference type="EMBL" id="UYRR01031415">
    <property type="protein sequence ID" value="VDK49907.1"/>
    <property type="molecule type" value="Genomic_DNA"/>
</dbReference>
<dbReference type="Gene3D" id="3.40.50.300">
    <property type="entry name" value="P-loop containing nucleotide triphosphate hydrolases"/>
    <property type="match status" value="2"/>
</dbReference>
<keyword evidence="3" id="KW-0347">Helicase</keyword>
<evidence type="ECO:0000256" key="4">
    <source>
        <dbReference type="ARBA" id="ARBA00022840"/>
    </source>
</evidence>
<keyword evidence="4" id="KW-0067">ATP-binding</keyword>
<evidence type="ECO:0000259" key="6">
    <source>
        <dbReference type="Pfam" id="PF13087"/>
    </source>
</evidence>
<dbReference type="AlphaFoldDB" id="A0A0M3JZX3"/>
<evidence type="ECO:0000313" key="9">
    <source>
        <dbReference type="WBParaSite" id="ASIM_0001408701-mRNA-1"/>
    </source>
</evidence>
<dbReference type="Proteomes" id="UP000267096">
    <property type="component" value="Unassembled WGS sequence"/>
</dbReference>
<feature type="compositionally biased region" description="Polar residues" evidence="5">
    <location>
        <begin position="1"/>
        <end position="12"/>
    </location>
</feature>
<dbReference type="InterPro" id="IPR041679">
    <property type="entry name" value="DNA2/NAM7-like_C"/>
</dbReference>
<feature type="region of interest" description="Disordered" evidence="5">
    <location>
        <begin position="114"/>
        <end position="137"/>
    </location>
</feature>
<gene>
    <name evidence="7" type="ORF">ASIM_LOCUS13515</name>
</gene>
<dbReference type="SUPFAM" id="SSF52540">
    <property type="entry name" value="P-loop containing nucleoside triphosphate hydrolases"/>
    <property type="match status" value="1"/>
</dbReference>
<reference evidence="9" key="1">
    <citation type="submission" date="2017-02" db="UniProtKB">
        <authorList>
            <consortium name="WormBaseParasite"/>
        </authorList>
    </citation>
    <scope>IDENTIFICATION</scope>
</reference>
<dbReference type="GO" id="GO:0043139">
    <property type="term" value="F:5'-3' DNA helicase activity"/>
    <property type="evidence" value="ECO:0007669"/>
    <property type="project" value="TreeGrafter"/>
</dbReference>
<dbReference type="WBParaSite" id="ASIM_0001408701-mRNA-1">
    <property type="protein sequence ID" value="ASIM_0001408701-mRNA-1"/>
    <property type="gene ID" value="ASIM_0001408701"/>
</dbReference>
<dbReference type="GO" id="GO:0016787">
    <property type="term" value="F:hydrolase activity"/>
    <property type="evidence" value="ECO:0007669"/>
    <property type="project" value="UniProtKB-KW"/>
</dbReference>
<proteinExistence type="predicted"/>
<dbReference type="Pfam" id="PF13087">
    <property type="entry name" value="AAA_12"/>
    <property type="match status" value="1"/>
</dbReference>
<evidence type="ECO:0000256" key="3">
    <source>
        <dbReference type="ARBA" id="ARBA00022806"/>
    </source>
</evidence>
<protein>
    <submittedName>
        <fullName evidence="9">AAA_12 domain-containing protein</fullName>
    </submittedName>
</protein>
<evidence type="ECO:0000256" key="1">
    <source>
        <dbReference type="ARBA" id="ARBA00022741"/>
    </source>
</evidence>
<dbReference type="GO" id="GO:0005524">
    <property type="term" value="F:ATP binding"/>
    <property type="evidence" value="ECO:0007669"/>
    <property type="project" value="UniProtKB-KW"/>
</dbReference>
<feature type="region of interest" description="Disordered" evidence="5">
    <location>
        <begin position="1"/>
        <end position="25"/>
    </location>
</feature>
<reference evidence="7 8" key="2">
    <citation type="submission" date="2018-11" db="EMBL/GenBank/DDBJ databases">
        <authorList>
            <consortium name="Pathogen Informatics"/>
        </authorList>
    </citation>
    <scope>NUCLEOTIDE SEQUENCE [LARGE SCALE GENOMIC DNA]</scope>
</reference>
<accession>A0A0M3JZX3</accession>
<keyword evidence="1" id="KW-0547">Nucleotide-binding</keyword>
<dbReference type="Pfam" id="PF13245">
    <property type="entry name" value="AAA_19"/>
    <property type="match status" value="1"/>
</dbReference>